<accession>A0ABV4TWS2</accession>
<evidence type="ECO:0000256" key="6">
    <source>
        <dbReference type="ARBA" id="ARBA00023157"/>
    </source>
</evidence>
<evidence type="ECO:0000256" key="11">
    <source>
        <dbReference type="ARBA" id="ARBA00049091"/>
    </source>
</evidence>
<dbReference type="PROSITE" id="PS51352">
    <property type="entry name" value="THIOREDOXIN_2"/>
    <property type="match status" value="1"/>
</dbReference>
<keyword evidence="3 14" id="KW-0575">Peroxidase</keyword>
<evidence type="ECO:0000256" key="1">
    <source>
        <dbReference type="ARBA" id="ARBA00003330"/>
    </source>
</evidence>
<sequence>MRRITTAVRQHPARTFIILLGGIIAMTLFGLSRGSDSGALKVGQTAPDFSLRDQENRVQRLADYRGQWVVLYFYPKDDTPGCTTEACNFRDDIHLLHRLNAQVLGVSIDSTESHEEFAEKYHLPFPLLADREGNVSAQYGARFSLGPVQFSKRHTFLIDPDGRIARIYREVKPKQHSSRVIDALEALREEPG</sequence>
<evidence type="ECO:0000313" key="14">
    <source>
        <dbReference type="EMBL" id="MFA9460988.1"/>
    </source>
</evidence>
<dbReference type="PANTHER" id="PTHR42801">
    <property type="entry name" value="THIOREDOXIN-DEPENDENT PEROXIDE REDUCTASE"/>
    <property type="match status" value="1"/>
</dbReference>
<dbReference type="Proteomes" id="UP001575181">
    <property type="component" value="Unassembled WGS sequence"/>
</dbReference>
<dbReference type="InterPro" id="IPR013766">
    <property type="entry name" value="Thioredoxin_domain"/>
</dbReference>
<dbReference type="InterPro" id="IPR036249">
    <property type="entry name" value="Thioredoxin-like_sf"/>
</dbReference>
<evidence type="ECO:0000256" key="3">
    <source>
        <dbReference type="ARBA" id="ARBA00022559"/>
    </source>
</evidence>
<evidence type="ECO:0000256" key="12">
    <source>
        <dbReference type="SAM" id="Phobius"/>
    </source>
</evidence>
<reference evidence="14 15" key="1">
    <citation type="submission" date="2024-08" db="EMBL/GenBank/DDBJ databases">
        <title>Whole-genome sequencing of halo(alkali)philic microorganisms from hypersaline lakes.</title>
        <authorList>
            <person name="Sorokin D.Y."/>
            <person name="Merkel A.Y."/>
            <person name="Messina E."/>
            <person name="Yakimov M."/>
        </authorList>
    </citation>
    <scope>NUCLEOTIDE SEQUENCE [LARGE SCALE GENOMIC DNA]</scope>
    <source>
        <strain evidence="14 15">Cl-TMA</strain>
    </source>
</reference>
<keyword evidence="12" id="KW-0472">Membrane</keyword>
<dbReference type="Gene3D" id="3.40.30.10">
    <property type="entry name" value="Glutaredoxin"/>
    <property type="match status" value="1"/>
</dbReference>
<dbReference type="InterPro" id="IPR000866">
    <property type="entry name" value="AhpC/TSA"/>
</dbReference>
<keyword evidence="6" id="KW-1015">Disulfide bond</keyword>
<evidence type="ECO:0000256" key="4">
    <source>
        <dbReference type="ARBA" id="ARBA00022862"/>
    </source>
</evidence>
<evidence type="ECO:0000256" key="2">
    <source>
        <dbReference type="ARBA" id="ARBA00013017"/>
    </source>
</evidence>
<evidence type="ECO:0000259" key="13">
    <source>
        <dbReference type="PROSITE" id="PS51352"/>
    </source>
</evidence>
<keyword evidence="15" id="KW-1185">Reference proteome</keyword>
<evidence type="ECO:0000256" key="10">
    <source>
        <dbReference type="ARBA" id="ARBA00042639"/>
    </source>
</evidence>
<dbReference type="InterPro" id="IPR050924">
    <property type="entry name" value="Peroxiredoxin_BCP/PrxQ"/>
</dbReference>
<evidence type="ECO:0000256" key="5">
    <source>
        <dbReference type="ARBA" id="ARBA00023002"/>
    </source>
</evidence>
<proteinExistence type="inferred from homology"/>
<keyword evidence="12" id="KW-0812">Transmembrane</keyword>
<evidence type="ECO:0000256" key="7">
    <source>
        <dbReference type="ARBA" id="ARBA00023284"/>
    </source>
</evidence>
<dbReference type="RefSeq" id="WP_373655767.1">
    <property type="nucleotide sequence ID" value="NZ_JBGUAW010000005.1"/>
</dbReference>
<feature type="domain" description="Thioredoxin" evidence="13">
    <location>
        <begin position="40"/>
        <end position="189"/>
    </location>
</feature>
<feature type="transmembrane region" description="Helical" evidence="12">
    <location>
        <begin position="12"/>
        <end position="31"/>
    </location>
</feature>
<comment type="function">
    <text evidence="1">Thiol-specific peroxidase that catalyzes the reduction of hydrogen peroxide and organic hydroperoxides to water and alcohols, respectively. Plays a role in cell protection against oxidative stress by detoxifying peroxides and as sensor of hydrogen peroxide-mediated signaling events.</text>
</comment>
<dbReference type="Pfam" id="PF00578">
    <property type="entry name" value="AhpC-TSA"/>
    <property type="match status" value="1"/>
</dbReference>
<dbReference type="EMBL" id="JBGUAW010000005">
    <property type="protein sequence ID" value="MFA9460988.1"/>
    <property type="molecule type" value="Genomic_DNA"/>
</dbReference>
<dbReference type="EC" id="1.11.1.24" evidence="2"/>
<dbReference type="CDD" id="cd03017">
    <property type="entry name" value="PRX_BCP"/>
    <property type="match status" value="1"/>
</dbReference>
<evidence type="ECO:0000256" key="9">
    <source>
        <dbReference type="ARBA" id="ARBA00038489"/>
    </source>
</evidence>
<name>A0ABV4TWS2_9GAMM</name>
<keyword evidence="5 14" id="KW-0560">Oxidoreductase</keyword>
<dbReference type="SUPFAM" id="SSF52833">
    <property type="entry name" value="Thioredoxin-like"/>
    <property type="match status" value="1"/>
</dbReference>
<comment type="catalytic activity">
    <reaction evidence="11">
        <text>a hydroperoxide + [thioredoxin]-dithiol = an alcohol + [thioredoxin]-disulfide + H2O</text>
        <dbReference type="Rhea" id="RHEA:62620"/>
        <dbReference type="Rhea" id="RHEA-COMP:10698"/>
        <dbReference type="Rhea" id="RHEA-COMP:10700"/>
        <dbReference type="ChEBI" id="CHEBI:15377"/>
        <dbReference type="ChEBI" id="CHEBI:29950"/>
        <dbReference type="ChEBI" id="CHEBI:30879"/>
        <dbReference type="ChEBI" id="CHEBI:35924"/>
        <dbReference type="ChEBI" id="CHEBI:50058"/>
        <dbReference type="EC" id="1.11.1.24"/>
    </reaction>
</comment>
<keyword evidence="12" id="KW-1133">Transmembrane helix</keyword>
<comment type="caution">
    <text evidence="14">The sequence shown here is derived from an EMBL/GenBank/DDBJ whole genome shotgun (WGS) entry which is preliminary data.</text>
</comment>
<evidence type="ECO:0000313" key="15">
    <source>
        <dbReference type="Proteomes" id="UP001575181"/>
    </source>
</evidence>
<keyword evidence="4" id="KW-0049">Antioxidant</keyword>
<gene>
    <name evidence="14" type="ORF">ACERLL_09135</name>
</gene>
<keyword evidence="7" id="KW-0676">Redox-active center</keyword>
<protein>
    <recommendedName>
        <fullName evidence="2">thioredoxin-dependent peroxiredoxin</fullName>
        <ecNumber evidence="2">1.11.1.24</ecNumber>
    </recommendedName>
    <alternativeName>
        <fullName evidence="8">Thioredoxin peroxidase</fullName>
    </alternativeName>
    <alternativeName>
        <fullName evidence="10">Thioredoxin-dependent peroxiredoxin Bcp</fullName>
    </alternativeName>
</protein>
<evidence type="ECO:0000256" key="8">
    <source>
        <dbReference type="ARBA" id="ARBA00032824"/>
    </source>
</evidence>
<comment type="similarity">
    <text evidence="9">Belongs to the peroxiredoxin family. BCP/PrxQ subfamily.</text>
</comment>
<dbReference type="GO" id="GO:0140824">
    <property type="term" value="F:thioredoxin-dependent peroxiredoxin activity"/>
    <property type="evidence" value="ECO:0007669"/>
    <property type="project" value="UniProtKB-EC"/>
</dbReference>
<organism evidence="14 15">
    <name type="scientific">Thiohalorhabdus methylotrophus</name>
    <dbReference type="NCBI Taxonomy" id="3242694"/>
    <lineage>
        <taxon>Bacteria</taxon>
        <taxon>Pseudomonadati</taxon>
        <taxon>Pseudomonadota</taxon>
        <taxon>Gammaproteobacteria</taxon>
        <taxon>Thiohalorhabdales</taxon>
        <taxon>Thiohalorhabdaceae</taxon>
        <taxon>Thiohalorhabdus</taxon>
    </lineage>
</organism>
<dbReference type="PANTHER" id="PTHR42801:SF4">
    <property type="entry name" value="AHPC_TSA FAMILY PROTEIN"/>
    <property type="match status" value="1"/>
</dbReference>